<dbReference type="Proteomes" id="UP000006250">
    <property type="component" value="Unassembled WGS sequence"/>
</dbReference>
<dbReference type="eggNOG" id="COG5652">
    <property type="taxonomic scope" value="Bacteria"/>
</dbReference>
<feature type="transmembrane region" description="Helical" evidence="1">
    <location>
        <begin position="97"/>
        <end position="115"/>
    </location>
</feature>
<dbReference type="PANTHER" id="PTHR28008">
    <property type="entry name" value="DOMAIN PROTEIN, PUTATIVE (AFU_ORTHOLOGUE AFUA_3G10980)-RELATED"/>
    <property type="match status" value="1"/>
</dbReference>
<dbReference type="OrthoDB" id="5356065at2"/>
<organism evidence="2 3">
    <name type="scientific">Solidesulfovibrio fructosivorans JJ]</name>
    <dbReference type="NCBI Taxonomy" id="596151"/>
    <lineage>
        <taxon>Bacteria</taxon>
        <taxon>Pseudomonadati</taxon>
        <taxon>Thermodesulfobacteriota</taxon>
        <taxon>Desulfovibrionia</taxon>
        <taxon>Desulfovibrionales</taxon>
        <taxon>Desulfovibrionaceae</taxon>
        <taxon>Solidesulfovibrio</taxon>
    </lineage>
</organism>
<evidence type="ECO:0000313" key="3">
    <source>
        <dbReference type="Proteomes" id="UP000006250"/>
    </source>
</evidence>
<accession>E1K1Y4</accession>
<evidence type="ECO:0000313" key="2">
    <source>
        <dbReference type="EMBL" id="EFL49390.1"/>
    </source>
</evidence>
<evidence type="ECO:0000256" key="1">
    <source>
        <dbReference type="SAM" id="Phobius"/>
    </source>
</evidence>
<dbReference type="EMBL" id="AECZ01000046">
    <property type="protein sequence ID" value="EFL49390.1"/>
    <property type="molecule type" value="Genomic_DNA"/>
</dbReference>
<dbReference type="NCBIfam" id="NF037970">
    <property type="entry name" value="vanZ_1"/>
    <property type="match status" value="1"/>
</dbReference>
<keyword evidence="1" id="KW-1133">Transmembrane helix</keyword>
<dbReference type="STRING" id="596151.DesfrDRAFT_3884"/>
<reference evidence="2 3" key="1">
    <citation type="submission" date="2010-08" db="EMBL/GenBank/DDBJ databases">
        <title>The draft genome of Desulfovibrio fructosovorans JJ.</title>
        <authorList>
            <consortium name="US DOE Joint Genome Institute (JGI-PGF)"/>
            <person name="Lucas S."/>
            <person name="Copeland A."/>
            <person name="Lapidus A."/>
            <person name="Cheng J.-F."/>
            <person name="Bruce D."/>
            <person name="Goodwin L."/>
            <person name="Pitluck S."/>
            <person name="Land M.L."/>
            <person name="Hauser L."/>
            <person name="Chang Y.-J."/>
            <person name="Jeffries C."/>
            <person name="Wall J.D."/>
            <person name="Stahl D.A."/>
            <person name="Arkin A.P."/>
            <person name="Dehal P."/>
            <person name="Stolyar S.M."/>
            <person name="Hazen T.C."/>
            <person name="Woyke T.J."/>
        </authorList>
    </citation>
    <scope>NUCLEOTIDE SEQUENCE [LARGE SCALE GENOMIC DNA]</scope>
    <source>
        <strain evidence="2 3">JJ</strain>
    </source>
</reference>
<gene>
    <name evidence="2" type="ORF">DesfrDRAFT_3884</name>
</gene>
<proteinExistence type="predicted"/>
<feature type="transmembrane region" description="Helical" evidence="1">
    <location>
        <begin position="43"/>
        <end position="61"/>
    </location>
</feature>
<name>E1K1Y4_SOLFR</name>
<dbReference type="PANTHER" id="PTHR28008:SF1">
    <property type="entry name" value="DOMAIN PROTEIN, PUTATIVE (AFU_ORTHOLOGUE AFUA_3G10980)-RELATED"/>
    <property type="match status" value="1"/>
</dbReference>
<protein>
    <submittedName>
        <fullName evidence="2">VanZ family protein</fullName>
    </submittedName>
</protein>
<sequence>MIETPLFRRVVLAVWLVSVAATISVSLLPRLELPIDFWNADKLYHAATYAWLGGLPLWGFVRGGRARAAAYAMIGLGCLLEWGQSFVPGRSASLGDAVANALGVFVGIWLSEALMCRLRGHQGLRDEA</sequence>
<feature type="transmembrane region" description="Helical" evidence="1">
    <location>
        <begin position="12"/>
        <end position="31"/>
    </location>
</feature>
<keyword evidence="1" id="KW-0812">Transmembrane</keyword>
<comment type="caution">
    <text evidence="2">The sequence shown here is derived from an EMBL/GenBank/DDBJ whole genome shotgun (WGS) entry which is preliminary data.</text>
</comment>
<keyword evidence="1" id="KW-0472">Membrane</keyword>
<keyword evidence="3" id="KW-1185">Reference proteome</keyword>
<dbReference type="AlphaFoldDB" id="E1K1Y4"/>
<feature type="transmembrane region" description="Helical" evidence="1">
    <location>
        <begin position="68"/>
        <end position="85"/>
    </location>
</feature>
<dbReference type="RefSeq" id="WP_005996735.1">
    <property type="nucleotide sequence ID" value="NZ_AECZ01000046.1"/>
</dbReference>